<reference evidence="1" key="1">
    <citation type="submission" date="2023-08" db="EMBL/GenBank/DDBJ databases">
        <title>Nitrogen cycling bacteria in agricultural field soils.</title>
        <authorList>
            <person name="Jang J."/>
        </authorList>
    </citation>
    <scope>NUCLEOTIDE SEQUENCE</scope>
    <source>
        <strain evidence="1">PS3-36</strain>
    </source>
</reference>
<evidence type="ECO:0000313" key="1">
    <source>
        <dbReference type="EMBL" id="MDQ6599787.1"/>
    </source>
</evidence>
<gene>
    <name evidence="1" type="ORF">RCG21_26170</name>
</gene>
<keyword evidence="2" id="KW-1185">Reference proteome</keyword>
<comment type="caution">
    <text evidence="1">The sequence shown here is derived from an EMBL/GenBank/DDBJ whole genome shotgun (WGS) entry which is preliminary data.</text>
</comment>
<dbReference type="EMBL" id="JAVGVR010000001">
    <property type="protein sequence ID" value="MDQ6599787.1"/>
    <property type="molecule type" value="Genomic_DNA"/>
</dbReference>
<sequence length="61" mass="7029">MYWSDTSRVEVNLRINETIRLLIAAKAKIKMSPYKMDVPKLFDSISTLPLQCLMAVYIIPV</sequence>
<dbReference type="RefSeq" id="WP_235824791.1">
    <property type="nucleotide sequence ID" value="NZ_JAVGVR010000001.1"/>
</dbReference>
<accession>A0AA90TER8</accession>
<dbReference type="Proteomes" id="UP001178888">
    <property type="component" value="Unassembled WGS sequence"/>
</dbReference>
<protein>
    <submittedName>
        <fullName evidence="1">Uncharacterized protein</fullName>
    </submittedName>
</protein>
<organism evidence="1 2">
    <name type="scientific">Bacillus salipaludis</name>
    <dbReference type="NCBI Taxonomy" id="2547811"/>
    <lineage>
        <taxon>Bacteria</taxon>
        <taxon>Bacillati</taxon>
        <taxon>Bacillota</taxon>
        <taxon>Bacilli</taxon>
        <taxon>Bacillales</taxon>
        <taxon>Bacillaceae</taxon>
        <taxon>Bacillus</taxon>
    </lineage>
</organism>
<name>A0AA90TER8_9BACI</name>
<proteinExistence type="predicted"/>
<dbReference type="AlphaFoldDB" id="A0AA90TER8"/>
<evidence type="ECO:0000313" key="2">
    <source>
        <dbReference type="Proteomes" id="UP001178888"/>
    </source>
</evidence>